<dbReference type="CDD" id="cd00397">
    <property type="entry name" value="DNA_BRE_C"/>
    <property type="match status" value="1"/>
</dbReference>
<dbReference type="InterPro" id="IPR002104">
    <property type="entry name" value="Integrase_catalytic"/>
</dbReference>
<dbReference type="GO" id="GO:0006310">
    <property type="term" value="P:DNA recombination"/>
    <property type="evidence" value="ECO:0007669"/>
    <property type="project" value="UniProtKB-KW"/>
</dbReference>
<reference evidence="3 4" key="1">
    <citation type="submission" date="2019-08" db="EMBL/GenBank/DDBJ databases">
        <title>100 year-old enigma solved: identification of Planctomyces bekefii, the type genus and species of the phylum Planctomycetes.</title>
        <authorList>
            <person name="Svetlana D.N."/>
            <person name="Overmann J."/>
        </authorList>
    </citation>
    <scope>NUCLEOTIDE SEQUENCE [LARGE SCALE GENOMIC DNA]</scope>
    <source>
        <strain evidence="3">Phe10_nw2017</strain>
    </source>
</reference>
<dbReference type="InterPro" id="IPR013762">
    <property type="entry name" value="Integrase-like_cat_sf"/>
</dbReference>
<dbReference type="GO" id="GO:0015074">
    <property type="term" value="P:DNA integration"/>
    <property type="evidence" value="ECO:0007669"/>
    <property type="project" value="InterPro"/>
</dbReference>
<accession>A0A5C6M406</accession>
<dbReference type="Proteomes" id="UP000321083">
    <property type="component" value="Unassembled WGS sequence"/>
</dbReference>
<dbReference type="Gene3D" id="1.10.443.10">
    <property type="entry name" value="Intergrase catalytic core"/>
    <property type="match status" value="1"/>
</dbReference>
<evidence type="ECO:0000256" key="1">
    <source>
        <dbReference type="ARBA" id="ARBA00023172"/>
    </source>
</evidence>
<dbReference type="SUPFAM" id="SSF56349">
    <property type="entry name" value="DNA breaking-rejoining enzymes"/>
    <property type="match status" value="1"/>
</dbReference>
<gene>
    <name evidence="3" type="ORF">E3A20_14390</name>
</gene>
<dbReference type="GO" id="GO:0003677">
    <property type="term" value="F:DNA binding"/>
    <property type="evidence" value="ECO:0007669"/>
    <property type="project" value="InterPro"/>
</dbReference>
<dbReference type="InterPro" id="IPR011010">
    <property type="entry name" value="DNA_brk_join_enz"/>
</dbReference>
<feature type="domain" description="Tyr recombinase" evidence="2">
    <location>
        <begin position="10"/>
        <end position="165"/>
    </location>
</feature>
<protein>
    <recommendedName>
        <fullName evidence="2">Tyr recombinase domain-containing protein</fullName>
    </recommendedName>
</protein>
<name>A0A5C6M406_9PLAN</name>
<keyword evidence="1" id="KW-0233">DNA recombination</keyword>
<proteinExistence type="predicted"/>
<keyword evidence="4" id="KW-1185">Reference proteome</keyword>
<feature type="non-terminal residue" evidence="3">
    <location>
        <position position="1"/>
    </location>
</feature>
<evidence type="ECO:0000313" key="3">
    <source>
        <dbReference type="EMBL" id="TWW09436.1"/>
    </source>
</evidence>
<dbReference type="AlphaFoldDB" id="A0A5C6M406"/>
<organism evidence="3 4">
    <name type="scientific">Planctomyces bekefii</name>
    <dbReference type="NCBI Taxonomy" id="1653850"/>
    <lineage>
        <taxon>Bacteria</taxon>
        <taxon>Pseudomonadati</taxon>
        <taxon>Planctomycetota</taxon>
        <taxon>Planctomycetia</taxon>
        <taxon>Planctomycetales</taxon>
        <taxon>Planctomycetaceae</taxon>
        <taxon>Planctomyces</taxon>
    </lineage>
</organism>
<dbReference type="Pfam" id="PF00589">
    <property type="entry name" value="Phage_integrase"/>
    <property type="match status" value="1"/>
</dbReference>
<sequence>TVKVNEFVPREVVDKLMKKANLVWQVILGLSRYGGLRTPSETLSLRWEDIDWEMNRMSIPEPKVEHHEGRGIRSCPIFPELRSILDEAFEIFGDKSEYVVAAPQYRAAANTAMGWKNSNLRTEMTRLLRRAGVSGWPRLFHSMRASRQTELQREFPLHVVCSWLGNSPRIAQQSYLLVTEDDFAKAAGVAKVMVEG</sequence>
<evidence type="ECO:0000313" key="4">
    <source>
        <dbReference type="Proteomes" id="UP000321083"/>
    </source>
</evidence>
<evidence type="ECO:0000259" key="2">
    <source>
        <dbReference type="Pfam" id="PF00589"/>
    </source>
</evidence>
<dbReference type="EMBL" id="SRHE01000277">
    <property type="protein sequence ID" value="TWW09436.1"/>
    <property type="molecule type" value="Genomic_DNA"/>
</dbReference>
<reference evidence="3 4" key="2">
    <citation type="submission" date="2019-08" db="EMBL/GenBank/DDBJ databases">
        <authorList>
            <person name="Henke P."/>
        </authorList>
    </citation>
    <scope>NUCLEOTIDE SEQUENCE [LARGE SCALE GENOMIC DNA]</scope>
    <source>
        <strain evidence="3">Phe10_nw2017</strain>
    </source>
</reference>
<comment type="caution">
    <text evidence="3">The sequence shown here is derived from an EMBL/GenBank/DDBJ whole genome shotgun (WGS) entry which is preliminary data.</text>
</comment>